<accession>A0ACC2X349</accession>
<evidence type="ECO:0000313" key="2">
    <source>
        <dbReference type="Proteomes" id="UP001230649"/>
    </source>
</evidence>
<dbReference type="EMBL" id="JASBWS010000001">
    <property type="protein sequence ID" value="KAJ9117844.1"/>
    <property type="molecule type" value="Genomic_DNA"/>
</dbReference>
<proteinExistence type="predicted"/>
<dbReference type="Proteomes" id="UP001230649">
    <property type="component" value="Unassembled WGS sequence"/>
</dbReference>
<sequence length="477" mass="53572">MSFHSSVGPSGGVHSPAVRSGTPVQAPPAQPQQTQQQEQKPSLTGVRIKQRKRQVQASAKFEPETFRDALLVHLNSLPPSPSVDQIVAKLVLAGSTLELLKYAEQFFEIYFTGGLLQPGGSYLDTAEEKHTRICVFACNGNGIGVPAEDGSASEEQVPKGDEWKKEIRDLVEALKKTIQRYKYLQKPLDERALPGLLAYLPRWSPAYREKMAYATAYFILENQVTGKCLQPLLRDVVVKDDVSIDFITTFFKVFLQSQTIEQLGTLLRKSGITDLLAFFPNTKRDRTHLEKHFKAHGLNSVVDYHTKKVNAAVKEEVVARLKEMIAEEESVEDMLEYLKTKQAETKVSELDMINAIWLAIMDSIDWNAKPDQLDAIVVKHVNAFAGLLEPFCNGAKAEVGLLNTVQVYCYNETRVMKTFPQLVKILYNTDCVSDQAILYWASKGAVPQGKQNFLKVTEPLVKFLQENMDDDDEEDDE</sequence>
<protein>
    <submittedName>
        <fullName evidence="1">Uncharacterized protein</fullName>
    </submittedName>
</protein>
<gene>
    <name evidence="1" type="ORF">QFC20_000124</name>
</gene>
<organism evidence="1 2">
    <name type="scientific">Naganishia adeliensis</name>
    <dbReference type="NCBI Taxonomy" id="92952"/>
    <lineage>
        <taxon>Eukaryota</taxon>
        <taxon>Fungi</taxon>
        <taxon>Dikarya</taxon>
        <taxon>Basidiomycota</taxon>
        <taxon>Agaricomycotina</taxon>
        <taxon>Tremellomycetes</taxon>
        <taxon>Filobasidiales</taxon>
        <taxon>Filobasidiaceae</taxon>
        <taxon>Naganishia</taxon>
    </lineage>
</organism>
<name>A0ACC2X349_9TREE</name>
<evidence type="ECO:0000313" key="1">
    <source>
        <dbReference type="EMBL" id="KAJ9117844.1"/>
    </source>
</evidence>
<keyword evidence="2" id="KW-1185">Reference proteome</keyword>
<reference evidence="1" key="1">
    <citation type="submission" date="2023-04" db="EMBL/GenBank/DDBJ databases">
        <title>Draft Genome sequencing of Naganishia species isolated from polar environments using Oxford Nanopore Technology.</title>
        <authorList>
            <person name="Leo P."/>
            <person name="Venkateswaran K."/>
        </authorList>
    </citation>
    <scope>NUCLEOTIDE SEQUENCE</scope>
    <source>
        <strain evidence="1">MNA-CCFEE 5262</strain>
    </source>
</reference>
<comment type="caution">
    <text evidence="1">The sequence shown here is derived from an EMBL/GenBank/DDBJ whole genome shotgun (WGS) entry which is preliminary data.</text>
</comment>